<protein>
    <recommendedName>
        <fullName evidence="6">NACHT domain-containing protein</fullName>
    </recommendedName>
</protein>
<dbReference type="Gene3D" id="1.25.40.20">
    <property type="entry name" value="Ankyrin repeat-containing domain"/>
    <property type="match status" value="2"/>
</dbReference>
<dbReference type="PANTHER" id="PTHR10039">
    <property type="entry name" value="AMELOGENIN"/>
    <property type="match status" value="1"/>
</dbReference>
<dbReference type="InterPro" id="IPR054471">
    <property type="entry name" value="GPIID_WHD"/>
</dbReference>
<dbReference type="PANTHER" id="PTHR10039:SF14">
    <property type="entry name" value="NACHT DOMAIN-CONTAINING PROTEIN"/>
    <property type="match status" value="1"/>
</dbReference>
<keyword evidence="1" id="KW-0677">Repeat</keyword>
<evidence type="ECO:0008006" key="6">
    <source>
        <dbReference type="Google" id="ProtNLM"/>
    </source>
</evidence>
<name>A0AAV9UQZ8_9PEZI</name>
<feature type="domain" description="Nephrocystin 3-like N-terminal" evidence="3">
    <location>
        <begin position="122"/>
        <end position="287"/>
    </location>
</feature>
<evidence type="ECO:0000259" key="3">
    <source>
        <dbReference type="Pfam" id="PF24883"/>
    </source>
</evidence>
<dbReference type="InterPro" id="IPR002110">
    <property type="entry name" value="Ankyrin_rpt"/>
</dbReference>
<dbReference type="SUPFAM" id="SSF48403">
    <property type="entry name" value="Ankyrin repeat"/>
    <property type="match status" value="1"/>
</dbReference>
<evidence type="ECO:0000259" key="2">
    <source>
        <dbReference type="Pfam" id="PF22939"/>
    </source>
</evidence>
<proteinExistence type="predicted"/>
<dbReference type="SUPFAM" id="SSF52540">
    <property type="entry name" value="P-loop containing nucleoside triphosphate hydrolases"/>
    <property type="match status" value="1"/>
</dbReference>
<dbReference type="EMBL" id="JAVHNQ010000005">
    <property type="protein sequence ID" value="KAK6346528.1"/>
    <property type="molecule type" value="Genomic_DNA"/>
</dbReference>
<dbReference type="Pfam" id="PF24883">
    <property type="entry name" value="NPHP3_N"/>
    <property type="match status" value="1"/>
</dbReference>
<evidence type="ECO:0000313" key="5">
    <source>
        <dbReference type="Proteomes" id="UP001375240"/>
    </source>
</evidence>
<reference evidence="4 5" key="1">
    <citation type="submission" date="2019-10" db="EMBL/GenBank/DDBJ databases">
        <authorList>
            <person name="Palmer J.M."/>
        </authorList>
    </citation>
    <scope>NUCLEOTIDE SEQUENCE [LARGE SCALE GENOMIC DNA]</scope>
    <source>
        <strain evidence="4 5">TWF696</strain>
    </source>
</reference>
<dbReference type="SMART" id="SM00248">
    <property type="entry name" value="ANK"/>
    <property type="match status" value="3"/>
</dbReference>
<evidence type="ECO:0000256" key="1">
    <source>
        <dbReference type="ARBA" id="ARBA00022737"/>
    </source>
</evidence>
<keyword evidence="5" id="KW-1185">Reference proteome</keyword>
<feature type="domain" description="GPI inositol-deacylase winged helix" evidence="2">
    <location>
        <begin position="398"/>
        <end position="477"/>
    </location>
</feature>
<dbReference type="InterPro" id="IPR027417">
    <property type="entry name" value="P-loop_NTPase"/>
</dbReference>
<sequence>MTQPLTGQRRLSLALNMFQGQLTPAKQTALSQTPQPDTTAVETLSAQINNQSNLCRKKLGDKIKPFLVFMRSFDDFIGAHIQCGPRVSALIWGSIKLVIEVISSYDHTRSFINARDRRHPKTGEWLLENPTFTSWNETPNSSVLWYYGIPGSGKSMLITSLIDHTFAKSRHSRTSIAYYFCDFLTPESLKYRTILSSLLKQLAILSQPILTVFQDKLEDAYMDNQLPPDVRQIEELLTMLAQSLGLIYIFLDGVDECATADRIDLLSCFKRLLKANPTSIRIAISSRPDIDIPRTLNIAYEISLKTVTDRPDLEAYIADELETKCENIRAYSQALRKEIEAALLEGADGMFLWVFYQIEDIRKAKNKDKIRELLGRLPRGLHETYERIANKIIHDRDTEEAIRVFQWLSWCRRPLTIAELMDAISIRIKDKQHSVIRGRYSDDPSRIVHNCGNIVILNEADGTVQYAHSTAATYLASCKNLLSNVIDQRSKRDPPFCTIGSSWPRNQMTQGLLSNLFRVDVAELEEMQPSRLCATYLQLNDFQTQIARIGQPSAVEAPGNWLSRIIPPRFRFLSSVLQYAIGSRSAAISVNALSSPDRVIRRTLANAKPVDLYTQYPFLGYTTTHWLDHFNIDHEAEVRRPQYPEEEPLSELFAKLLNLNTPFSYLPNMIRTEKPDAKKLLYWACENDHLLLFQSIQNSLTTLNFTERTMIEGEEFPPPLFCAARSGSHKIVAHVLQYRCRSFYYGHLGHQTFIADISDWYCEFRGDNPLSVASEFGHERVVGMLLEARRFAELDVTGPFEQYTSSLKMSIPKAICNDHLEVVKALVAPLKQLNLEVDPNIDYARYAWLAASNGHLNILGYLCDERLYVQHLRMGTMGAEGGPGQLCNHGSFENDVLKCLVEDGHEDFLSEILTRFEHTEYAVHPAFLQAIEIGNVRVLDIIAKNTSFVDTWKDRNLMGRFSCSCGSRTVRPLVRAVEAQQLPSVKWLLGRENIASIIDRSTFNQALSKARQLSIADIGSAEILCYMLNWANDGRHGLSHRVSFDIIDRDILRSMAIRRGPGIYKR</sequence>
<dbReference type="Proteomes" id="UP001375240">
    <property type="component" value="Unassembled WGS sequence"/>
</dbReference>
<organism evidence="4 5">
    <name type="scientific">Orbilia brochopaga</name>
    <dbReference type="NCBI Taxonomy" id="3140254"/>
    <lineage>
        <taxon>Eukaryota</taxon>
        <taxon>Fungi</taxon>
        <taxon>Dikarya</taxon>
        <taxon>Ascomycota</taxon>
        <taxon>Pezizomycotina</taxon>
        <taxon>Orbiliomycetes</taxon>
        <taxon>Orbiliales</taxon>
        <taxon>Orbiliaceae</taxon>
        <taxon>Orbilia</taxon>
    </lineage>
</organism>
<dbReference type="Pfam" id="PF22939">
    <property type="entry name" value="WHD_GPIID"/>
    <property type="match status" value="1"/>
</dbReference>
<dbReference type="AlphaFoldDB" id="A0AAV9UQZ8"/>
<comment type="caution">
    <text evidence="4">The sequence shown here is derived from an EMBL/GenBank/DDBJ whole genome shotgun (WGS) entry which is preliminary data.</text>
</comment>
<gene>
    <name evidence="4" type="ORF">TWF696_006653</name>
</gene>
<dbReference type="InterPro" id="IPR036770">
    <property type="entry name" value="Ankyrin_rpt-contain_sf"/>
</dbReference>
<accession>A0AAV9UQZ8</accession>
<dbReference type="Gene3D" id="3.40.50.300">
    <property type="entry name" value="P-loop containing nucleotide triphosphate hydrolases"/>
    <property type="match status" value="1"/>
</dbReference>
<dbReference type="InterPro" id="IPR056884">
    <property type="entry name" value="NPHP3-like_N"/>
</dbReference>
<evidence type="ECO:0000313" key="4">
    <source>
        <dbReference type="EMBL" id="KAK6346528.1"/>
    </source>
</evidence>